<name>A0AAV3WJC1_9CYAN</name>
<keyword evidence="4" id="KW-1185">Reference proteome</keyword>
<protein>
    <submittedName>
        <fullName evidence="3">Glyoxalase/bleomycin resistance protein/dioxygenase</fullName>
    </submittedName>
</protein>
<organism evidence="3 4">
    <name type="scientific">Microseira wollei NIES-4236</name>
    <dbReference type="NCBI Taxonomy" id="2530354"/>
    <lineage>
        <taxon>Bacteria</taxon>
        <taxon>Bacillati</taxon>
        <taxon>Cyanobacteriota</taxon>
        <taxon>Cyanophyceae</taxon>
        <taxon>Oscillatoriophycideae</taxon>
        <taxon>Aerosakkonematales</taxon>
        <taxon>Aerosakkonemataceae</taxon>
        <taxon>Microseira</taxon>
    </lineage>
</organism>
<dbReference type="Pfam" id="PF00903">
    <property type="entry name" value="Glyoxalase"/>
    <property type="match status" value="1"/>
</dbReference>
<gene>
    <name evidence="3" type="ORF">MiSe_48970</name>
</gene>
<evidence type="ECO:0000313" key="4">
    <source>
        <dbReference type="Proteomes" id="UP001050975"/>
    </source>
</evidence>
<evidence type="ECO:0000256" key="1">
    <source>
        <dbReference type="ARBA" id="ARBA00022723"/>
    </source>
</evidence>
<dbReference type="InterPro" id="IPR004360">
    <property type="entry name" value="Glyas_Fos-R_dOase_dom"/>
</dbReference>
<dbReference type="PROSITE" id="PS00934">
    <property type="entry name" value="GLYOXALASE_I_1"/>
    <property type="match status" value="1"/>
</dbReference>
<dbReference type="InterPro" id="IPR037523">
    <property type="entry name" value="VOC_core"/>
</dbReference>
<dbReference type="Proteomes" id="UP001050975">
    <property type="component" value="Unassembled WGS sequence"/>
</dbReference>
<evidence type="ECO:0000259" key="2">
    <source>
        <dbReference type="PROSITE" id="PS51819"/>
    </source>
</evidence>
<dbReference type="RefSeq" id="WP_226585874.1">
    <property type="nucleotide sequence ID" value="NZ_BLAY01000082.1"/>
</dbReference>
<sequence>MRLNQVTVIVTDINRSVEFYRGLGLSQIVGADSRYARFLCPDGDATFSIEKKPGVIPQSTTIIYFECDNLDHTVSELKSKGYVFDQDPIDQSWLWREAYLRDPDGNIICLYYAGENRINPPWRLK</sequence>
<dbReference type="AlphaFoldDB" id="A0AAV3WJC1"/>
<dbReference type="GO" id="GO:0046872">
    <property type="term" value="F:metal ion binding"/>
    <property type="evidence" value="ECO:0007669"/>
    <property type="project" value="UniProtKB-KW"/>
</dbReference>
<proteinExistence type="predicted"/>
<dbReference type="InterPro" id="IPR018146">
    <property type="entry name" value="Glyoxalase_1_CS"/>
</dbReference>
<reference evidence="3" key="1">
    <citation type="submission" date="2019-10" db="EMBL/GenBank/DDBJ databases">
        <title>Draft genome sequece of Microseira wollei NIES-4236.</title>
        <authorList>
            <person name="Yamaguchi H."/>
            <person name="Suzuki S."/>
            <person name="Kawachi M."/>
        </authorList>
    </citation>
    <scope>NUCLEOTIDE SEQUENCE</scope>
    <source>
        <strain evidence="3">NIES-4236</strain>
    </source>
</reference>
<keyword evidence="1" id="KW-0479">Metal-binding</keyword>
<accession>A0AAV3WJC1</accession>
<evidence type="ECO:0000313" key="3">
    <source>
        <dbReference type="EMBL" id="GET40089.1"/>
    </source>
</evidence>
<dbReference type="EMBL" id="BLAY01000082">
    <property type="protein sequence ID" value="GET40089.1"/>
    <property type="molecule type" value="Genomic_DNA"/>
</dbReference>
<dbReference type="GO" id="GO:0004462">
    <property type="term" value="F:lactoylglutathione lyase activity"/>
    <property type="evidence" value="ECO:0007669"/>
    <property type="project" value="InterPro"/>
</dbReference>
<dbReference type="PROSITE" id="PS51819">
    <property type="entry name" value="VOC"/>
    <property type="match status" value="1"/>
</dbReference>
<comment type="caution">
    <text evidence="3">The sequence shown here is derived from an EMBL/GenBank/DDBJ whole genome shotgun (WGS) entry which is preliminary data.</text>
</comment>
<dbReference type="Gene3D" id="3.10.180.10">
    <property type="entry name" value="2,3-Dihydroxybiphenyl 1,2-Dioxygenase, domain 1"/>
    <property type="match status" value="1"/>
</dbReference>
<dbReference type="InterPro" id="IPR029068">
    <property type="entry name" value="Glyas_Bleomycin-R_OHBP_Dase"/>
</dbReference>
<feature type="domain" description="VOC" evidence="2">
    <location>
        <begin position="2"/>
        <end position="113"/>
    </location>
</feature>
<dbReference type="SUPFAM" id="SSF54593">
    <property type="entry name" value="Glyoxalase/Bleomycin resistance protein/Dihydroxybiphenyl dioxygenase"/>
    <property type="match status" value="1"/>
</dbReference>